<dbReference type="InterPro" id="IPR019002">
    <property type="entry name" value="Ribosome_biogenesis_Nop16"/>
</dbReference>
<evidence type="ECO:0000256" key="4">
    <source>
        <dbReference type="ARBA" id="ARBA00015522"/>
    </source>
</evidence>
<dbReference type="Pfam" id="PF09420">
    <property type="entry name" value="Nop16"/>
    <property type="match status" value="1"/>
</dbReference>
<comment type="similarity">
    <text evidence="3">Belongs to the NOP16 family.</text>
</comment>
<evidence type="ECO:0000256" key="2">
    <source>
        <dbReference type="ARBA" id="ARBA00004604"/>
    </source>
</evidence>
<organism evidence="7 8">
    <name type="scientific">Dispira parvispora</name>
    <dbReference type="NCBI Taxonomy" id="1520584"/>
    <lineage>
        <taxon>Eukaryota</taxon>
        <taxon>Fungi</taxon>
        <taxon>Fungi incertae sedis</taxon>
        <taxon>Zoopagomycota</taxon>
        <taxon>Kickxellomycotina</taxon>
        <taxon>Dimargaritomycetes</taxon>
        <taxon>Dimargaritales</taxon>
        <taxon>Dimargaritaceae</taxon>
        <taxon>Dispira</taxon>
    </lineage>
</organism>
<evidence type="ECO:0000256" key="5">
    <source>
        <dbReference type="ARBA" id="ARBA00023242"/>
    </source>
</evidence>
<dbReference type="GO" id="GO:0005730">
    <property type="term" value="C:nucleolus"/>
    <property type="evidence" value="ECO:0007669"/>
    <property type="project" value="UniProtKB-SubCell"/>
</dbReference>
<keyword evidence="5" id="KW-0539">Nucleus</keyword>
<dbReference type="AlphaFoldDB" id="A0A9W8APC0"/>
<dbReference type="Proteomes" id="UP001150925">
    <property type="component" value="Unassembled WGS sequence"/>
</dbReference>
<dbReference type="OrthoDB" id="285729at2759"/>
<reference evidence="7" key="1">
    <citation type="submission" date="2022-07" db="EMBL/GenBank/DDBJ databases">
        <title>Phylogenomic reconstructions and comparative analyses of Kickxellomycotina fungi.</title>
        <authorList>
            <person name="Reynolds N.K."/>
            <person name="Stajich J.E."/>
            <person name="Barry K."/>
            <person name="Grigoriev I.V."/>
            <person name="Crous P."/>
            <person name="Smith M.E."/>
        </authorList>
    </citation>
    <scope>NUCLEOTIDE SEQUENCE</scope>
    <source>
        <strain evidence="7">RSA 1196</strain>
    </source>
</reference>
<dbReference type="EMBL" id="JANBPY010001388">
    <property type="protein sequence ID" value="KAJ1960246.1"/>
    <property type="molecule type" value="Genomic_DNA"/>
</dbReference>
<dbReference type="GO" id="GO:0042273">
    <property type="term" value="P:ribosomal large subunit biogenesis"/>
    <property type="evidence" value="ECO:0007669"/>
    <property type="project" value="TreeGrafter"/>
</dbReference>
<evidence type="ECO:0000256" key="3">
    <source>
        <dbReference type="ARBA" id="ARBA00008479"/>
    </source>
</evidence>
<dbReference type="PANTHER" id="PTHR13243:SF1">
    <property type="entry name" value="NUCLEOLAR PROTEIN 16"/>
    <property type="match status" value="1"/>
</dbReference>
<evidence type="ECO:0000256" key="6">
    <source>
        <dbReference type="SAM" id="MobiDB-lite"/>
    </source>
</evidence>
<comment type="function">
    <text evidence="1">Involved in the biogenesis of the 60S ribosomal subunit.</text>
</comment>
<keyword evidence="8" id="KW-1185">Reference proteome</keyword>
<gene>
    <name evidence="7" type="primary">NOP16</name>
    <name evidence="7" type="ORF">IWQ62_004299</name>
</gene>
<evidence type="ECO:0000313" key="7">
    <source>
        <dbReference type="EMBL" id="KAJ1960246.1"/>
    </source>
</evidence>
<comment type="subcellular location">
    <subcellularLocation>
        <location evidence="2">Nucleus</location>
        <location evidence="2">Nucleolus</location>
    </subcellularLocation>
</comment>
<comment type="caution">
    <text evidence="7">The sequence shown here is derived from an EMBL/GenBank/DDBJ whole genome shotgun (WGS) entry which is preliminary data.</text>
</comment>
<feature type="compositionally biased region" description="Basic residues" evidence="6">
    <location>
        <begin position="1"/>
        <end position="20"/>
    </location>
</feature>
<feature type="region of interest" description="Disordered" evidence="6">
    <location>
        <begin position="1"/>
        <end position="26"/>
    </location>
</feature>
<evidence type="ECO:0000313" key="8">
    <source>
        <dbReference type="Proteomes" id="UP001150925"/>
    </source>
</evidence>
<sequence length="247" mass="28212">MPKTARARRKVRNPGRQVTLKRKDPRASKNLILDPIVRKHWDPTLTARQNYRKLGLVSKLNGPDRNPVKVERPLDLYNNPEDPFNEECDIDFKSAVDAEKQNAVHPDSLEAFLGRPPAKTTADPDVLQKFSPDCIVGYGIIERDDEGNVIKVTLPDEQESEGDEPAPTPAKTELIRELEEHAANVQVVERAPPRPERQALQKLIAKHGDDYESMAMDIKLNVLQRAPGDLRRRCERYRRYLARKEDS</sequence>
<name>A0A9W8APC0_9FUNG</name>
<accession>A0A9W8APC0</accession>
<evidence type="ECO:0000256" key="1">
    <source>
        <dbReference type="ARBA" id="ARBA00002889"/>
    </source>
</evidence>
<proteinExistence type="inferred from homology"/>
<dbReference type="PANTHER" id="PTHR13243">
    <property type="entry name" value="HSPC111 PROTEIN-RELATED"/>
    <property type="match status" value="1"/>
</dbReference>
<protein>
    <recommendedName>
        <fullName evidence="4">Nucleolar protein 16</fullName>
    </recommendedName>
</protein>